<feature type="domain" description="Pyruvate carboxyltransferase" evidence="7">
    <location>
        <begin position="19"/>
        <end position="285"/>
    </location>
</feature>
<dbReference type="EMBL" id="JBHSHP010000008">
    <property type="protein sequence ID" value="MFC4753868.1"/>
    <property type="molecule type" value="Genomic_DNA"/>
</dbReference>
<evidence type="ECO:0000256" key="4">
    <source>
        <dbReference type="ARBA" id="ARBA00023239"/>
    </source>
</evidence>
<evidence type="ECO:0000256" key="1">
    <source>
        <dbReference type="ARBA" id="ARBA00009405"/>
    </source>
</evidence>
<name>A0ABV9PQV6_9ACTN</name>
<dbReference type="GO" id="GO:0016829">
    <property type="term" value="F:lyase activity"/>
    <property type="evidence" value="ECO:0007669"/>
    <property type="project" value="UniProtKB-KW"/>
</dbReference>
<dbReference type="RefSeq" id="WP_344988466.1">
    <property type="nucleotide sequence ID" value="NZ_BAABCD010000005.1"/>
</dbReference>
<keyword evidence="2 5" id="KW-0808">Transferase</keyword>
<comment type="similarity">
    <text evidence="5">Belongs to the alpha-IPM synthase/homocitrate synthase family.</text>
</comment>
<accession>A0ABV9PQV6</accession>
<evidence type="ECO:0000256" key="5">
    <source>
        <dbReference type="RuleBase" id="RU003523"/>
    </source>
</evidence>
<dbReference type="PROSITE" id="PS50991">
    <property type="entry name" value="PYR_CT"/>
    <property type="match status" value="1"/>
</dbReference>
<evidence type="ECO:0000256" key="3">
    <source>
        <dbReference type="ARBA" id="ARBA00022723"/>
    </source>
</evidence>
<dbReference type="Pfam" id="PF00682">
    <property type="entry name" value="HMGL-like"/>
    <property type="match status" value="1"/>
</dbReference>
<dbReference type="PROSITE" id="PS00815">
    <property type="entry name" value="AIPM_HOMOCIT_SYNTH_1"/>
    <property type="match status" value="1"/>
</dbReference>
<feature type="region of interest" description="Disordered" evidence="6">
    <location>
        <begin position="302"/>
        <end position="328"/>
    </location>
</feature>
<keyword evidence="4 8" id="KW-0456">Lyase</keyword>
<evidence type="ECO:0000259" key="7">
    <source>
        <dbReference type="PROSITE" id="PS50991"/>
    </source>
</evidence>
<dbReference type="InterPro" id="IPR043594">
    <property type="entry name" value="HMGL"/>
</dbReference>
<keyword evidence="3" id="KW-0479">Metal-binding</keyword>
<evidence type="ECO:0000256" key="2">
    <source>
        <dbReference type="ARBA" id="ARBA00022679"/>
    </source>
</evidence>
<protein>
    <submittedName>
        <fullName evidence="8">Hydroxymethylglutaryl-CoA lyase</fullName>
    </submittedName>
</protein>
<dbReference type="SUPFAM" id="SSF51569">
    <property type="entry name" value="Aldolase"/>
    <property type="match status" value="1"/>
</dbReference>
<proteinExistence type="inferred from homology"/>
<dbReference type="PANTHER" id="PTHR42738">
    <property type="entry name" value="HYDROXYMETHYLGLUTARYL-COA LYASE"/>
    <property type="match status" value="1"/>
</dbReference>
<evidence type="ECO:0000313" key="8">
    <source>
        <dbReference type="EMBL" id="MFC4753868.1"/>
    </source>
</evidence>
<evidence type="ECO:0000313" key="9">
    <source>
        <dbReference type="Proteomes" id="UP001595836"/>
    </source>
</evidence>
<gene>
    <name evidence="8" type="ORF">ACFO7U_03600</name>
</gene>
<reference evidence="9" key="1">
    <citation type="journal article" date="2019" name="Int. J. Syst. Evol. Microbiol.">
        <title>The Global Catalogue of Microorganisms (GCM) 10K type strain sequencing project: providing services to taxonomists for standard genome sequencing and annotation.</title>
        <authorList>
            <consortium name="The Broad Institute Genomics Platform"/>
            <consortium name="The Broad Institute Genome Sequencing Center for Infectious Disease"/>
            <person name="Wu L."/>
            <person name="Ma J."/>
        </authorList>
    </citation>
    <scope>NUCLEOTIDE SEQUENCE [LARGE SCALE GENOMIC DNA]</scope>
    <source>
        <strain evidence="9">JCM 11882</strain>
    </source>
</reference>
<dbReference type="InterPro" id="IPR013785">
    <property type="entry name" value="Aldolase_TIM"/>
</dbReference>
<dbReference type="PANTHER" id="PTHR42738:SF7">
    <property type="entry name" value="HYDROXYMETHYLGLUTARYL-COA LYASE"/>
    <property type="match status" value="1"/>
</dbReference>
<sequence>MTTSPNSSTAGSPSPVHPVAVRDVALRDGLQLTEGRLSTDSKVELVRTLLRLGVPELEVGSMARPDLVPALADTLEVIGALDEAERDRCWVWVATPGHVRRAADAGVRRFQYCLSVTDEHNTANIGRDTETSMAALPEALEVAAEVDGTVQLCLATTFTCPITGQVDPDRVLELVGDPRGAGTVDVVLADTLGQAHPRQVSDLVSAAQEAAGDRRIVFHGHDTWGMGVANTLAAVGAGATMVDAALGGLGGCPFAPGASGNTATEDVLFALRPDWLNPQRFHELIAAGDRMLAELGEAGRSRASAGAHGNGREFDWTLPQGPRAAVVR</sequence>
<dbReference type="Proteomes" id="UP001595836">
    <property type="component" value="Unassembled WGS sequence"/>
</dbReference>
<comment type="caution">
    <text evidence="8">The sequence shown here is derived from an EMBL/GenBank/DDBJ whole genome shotgun (WGS) entry which is preliminary data.</text>
</comment>
<dbReference type="InterPro" id="IPR000891">
    <property type="entry name" value="PYR_CT"/>
</dbReference>
<keyword evidence="9" id="KW-1185">Reference proteome</keyword>
<dbReference type="InterPro" id="IPR002034">
    <property type="entry name" value="AIPM/Hcit_synth_CS"/>
</dbReference>
<dbReference type="Gene3D" id="3.20.20.70">
    <property type="entry name" value="Aldolase class I"/>
    <property type="match status" value="1"/>
</dbReference>
<organism evidence="8 9">
    <name type="scientific">Dietzia aurantiaca</name>
    <dbReference type="NCBI Taxonomy" id="983873"/>
    <lineage>
        <taxon>Bacteria</taxon>
        <taxon>Bacillati</taxon>
        <taxon>Actinomycetota</taxon>
        <taxon>Actinomycetes</taxon>
        <taxon>Mycobacteriales</taxon>
        <taxon>Dietziaceae</taxon>
        <taxon>Dietzia</taxon>
    </lineage>
</organism>
<evidence type="ECO:0000256" key="6">
    <source>
        <dbReference type="SAM" id="MobiDB-lite"/>
    </source>
</evidence>
<comment type="similarity">
    <text evidence="1">Belongs to the HMG-CoA lyase family.</text>
</comment>